<evidence type="ECO:0000313" key="2">
    <source>
        <dbReference type="Proteomes" id="UP000664203"/>
    </source>
</evidence>
<protein>
    <submittedName>
        <fullName evidence="1">Uncharacterized protein</fullName>
    </submittedName>
</protein>
<evidence type="ECO:0000313" key="1">
    <source>
        <dbReference type="EMBL" id="CAF9933292.1"/>
    </source>
</evidence>
<gene>
    <name evidence="1" type="ORF">ALECFALPRED_005550</name>
</gene>
<reference evidence="1" key="1">
    <citation type="submission" date="2021-03" db="EMBL/GenBank/DDBJ databases">
        <authorList>
            <person name="Tagirdzhanova G."/>
        </authorList>
    </citation>
    <scope>NUCLEOTIDE SEQUENCE</scope>
</reference>
<comment type="caution">
    <text evidence="1">The sequence shown here is derived from an EMBL/GenBank/DDBJ whole genome shotgun (WGS) entry which is preliminary data.</text>
</comment>
<dbReference type="EMBL" id="CAJPDR010000351">
    <property type="protein sequence ID" value="CAF9933292.1"/>
    <property type="molecule type" value="Genomic_DNA"/>
</dbReference>
<organism evidence="1 2">
    <name type="scientific">Alectoria fallacina</name>
    <dbReference type="NCBI Taxonomy" id="1903189"/>
    <lineage>
        <taxon>Eukaryota</taxon>
        <taxon>Fungi</taxon>
        <taxon>Dikarya</taxon>
        <taxon>Ascomycota</taxon>
        <taxon>Pezizomycotina</taxon>
        <taxon>Lecanoromycetes</taxon>
        <taxon>OSLEUM clade</taxon>
        <taxon>Lecanoromycetidae</taxon>
        <taxon>Lecanorales</taxon>
        <taxon>Lecanorineae</taxon>
        <taxon>Parmeliaceae</taxon>
        <taxon>Alectoria</taxon>
    </lineage>
</organism>
<dbReference type="Proteomes" id="UP000664203">
    <property type="component" value="Unassembled WGS sequence"/>
</dbReference>
<sequence>MPWLQLYHIRPEVISVDASAATHKLVKVPTEALTMWDSTYDTSGRLIADRSEKDGGVEQLRV</sequence>
<keyword evidence="2" id="KW-1185">Reference proteome</keyword>
<dbReference type="AlphaFoldDB" id="A0A8H3IMC5"/>
<name>A0A8H3IMC5_9LECA</name>
<proteinExistence type="predicted"/>
<accession>A0A8H3IMC5</accession>